<evidence type="ECO:0000313" key="4">
    <source>
        <dbReference type="EMBL" id="KAG7531889.1"/>
    </source>
</evidence>
<dbReference type="InterPro" id="IPR013083">
    <property type="entry name" value="Znf_RING/FYVE/PHD"/>
</dbReference>
<dbReference type="GO" id="GO:0008270">
    <property type="term" value="F:zinc ion binding"/>
    <property type="evidence" value="ECO:0007669"/>
    <property type="project" value="UniProtKB-KW"/>
</dbReference>
<accession>A0A8K0JK87</accession>
<gene>
    <name evidence="4" type="ORF">FFLO_04035</name>
</gene>
<dbReference type="EMBL" id="JABELV010000080">
    <property type="protein sequence ID" value="KAG7531889.1"/>
    <property type="molecule type" value="Genomic_DNA"/>
</dbReference>
<dbReference type="PRINTS" id="PR01217">
    <property type="entry name" value="PRICHEXTENSN"/>
</dbReference>
<dbReference type="InterPro" id="IPR001841">
    <property type="entry name" value="Znf_RING"/>
</dbReference>
<dbReference type="Gene3D" id="3.30.40.10">
    <property type="entry name" value="Zinc/RING finger domain, C3HC4 (zinc finger)"/>
    <property type="match status" value="1"/>
</dbReference>
<protein>
    <recommendedName>
        <fullName evidence="3">RING-type domain-containing protein</fullName>
    </recommendedName>
</protein>
<evidence type="ECO:0000313" key="5">
    <source>
        <dbReference type="Proteomes" id="UP000812966"/>
    </source>
</evidence>
<dbReference type="PANTHER" id="PTHR14879:SF5">
    <property type="entry name" value="RING-TYPE DOMAIN-CONTAINING PROTEIN"/>
    <property type="match status" value="1"/>
</dbReference>
<dbReference type="PANTHER" id="PTHR14879">
    <property type="entry name" value="CASPASE REGULATOR, RING FINGER DOMAIN-CONTAINING"/>
    <property type="match status" value="1"/>
</dbReference>
<keyword evidence="1" id="KW-0863">Zinc-finger</keyword>
<reference evidence="4" key="1">
    <citation type="submission" date="2020-04" db="EMBL/GenBank/DDBJ databases">
        <title>Analysis of mating type loci in Filobasidium floriforme.</title>
        <authorList>
            <person name="Nowrousian M."/>
        </authorList>
    </citation>
    <scope>NUCLEOTIDE SEQUENCE</scope>
    <source>
        <strain evidence="4">CBS 6242</strain>
    </source>
</reference>
<dbReference type="AlphaFoldDB" id="A0A8K0JK87"/>
<feature type="compositionally biased region" description="Pro residues" evidence="2">
    <location>
        <begin position="196"/>
        <end position="208"/>
    </location>
</feature>
<dbReference type="PROSITE" id="PS50089">
    <property type="entry name" value="ZF_RING_2"/>
    <property type="match status" value="1"/>
</dbReference>
<feature type="compositionally biased region" description="Low complexity" evidence="2">
    <location>
        <begin position="142"/>
        <end position="160"/>
    </location>
</feature>
<keyword evidence="1" id="KW-0862">Zinc</keyword>
<sequence>MPRRGIAARQAPGSNSVGVGPRGGGYEMVEVCGFCFPMLQVASANAAYLRSLPLKRLQGFIKAYNLNPAAVSAIEKEDFVQLILKAKDPRSGCMPVAAESFFRRRSVPKQGVLPPPPSTNNARPNPSVRPTPRPSAGTGTRPAPSSSGQAPRPPQQQQTNRPPPQHPPTNGYQPRPTYAAPRPPQPAPRPAATQPKPVPAPKRMPSPPVPTLSSLVPLPLSYISSLSIGTLKAILYDNHVKVDFAQVLEKGELIARVQELIKMERKRLERLAKEEEAEAAAQAALERGTDPEDQERDAAPEDDHTVGSLPRASVDTKRTPPEGPPPAVERDGLCVVCQDQDAELAVVDCGHLSMCQDCSKLVMSTSKECPLCRTRIITAARLIRIFRT</sequence>
<evidence type="ECO:0000259" key="3">
    <source>
        <dbReference type="PROSITE" id="PS50089"/>
    </source>
</evidence>
<dbReference type="Pfam" id="PF13920">
    <property type="entry name" value="zf-C3HC4_3"/>
    <property type="match status" value="1"/>
</dbReference>
<feature type="region of interest" description="Disordered" evidence="2">
    <location>
        <begin position="277"/>
        <end position="330"/>
    </location>
</feature>
<organism evidence="4 5">
    <name type="scientific">Filobasidium floriforme</name>
    <dbReference type="NCBI Taxonomy" id="5210"/>
    <lineage>
        <taxon>Eukaryota</taxon>
        <taxon>Fungi</taxon>
        <taxon>Dikarya</taxon>
        <taxon>Basidiomycota</taxon>
        <taxon>Agaricomycotina</taxon>
        <taxon>Tremellomycetes</taxon>
        <taxon>Filobasidiales</taxon>
        <taxon>Filobasidiaceae</taxon>
        <taxon>Filobasidium</taxon>
    </lineage>
</organism>
<proteinExistence type="predicted"/>
<keyword evidence="1" id="KW-0479">Metal-binding</keyword>
<dbReference type="SMART" id="SM00184">
    <property type="entry name" value="RING"/>
    <property type="match status" value="1"/>
</dbReference>
<feature type="compositionally biased region" description="Basic and acidic residues" evidence="2">
    <location>
        <begin position="296"/>
        <end position="305"/>
    </location>
</feature>
<keyword evidence="5" id="KW-1185">Reference proteome</keyword>
<evidence type="ECO:0000256" key="1">
    <source>
        <dbReference type="PROSITE-ProRule" id="PRU00175"/>
    </source>
</evidence>
<feature type="domain" description="RING-type" evidence="3">
    <location>
        <begin position="334"/>
        <end position="373"/>
    </location>
</feature>
<name>A0A8K0JK87_9TREE</name>
<dbReference type="InterPro" id="IPR051728">
    <property type="entry name" value="RING-FYVE_E3_ubiquitin-ligase"/>
</dbReference>
<feature type="compositionally biased region" description="Low complexity" evidence="2">
    <location>
        <begin position="168"/>
        <end position="180"/>
    </location>
</feature>
<comment type="caution">
    <text evidence="4">The sequence shown here is derived from an EMBL/GenBank/DDBJ whole genome shotgun (WGS) entry which is preliminary data.</text>
</comment>
<feature type="region of interest" description="Disordered" evidence="2">
    <location>
        <begin position="105"/>
        <end position="208"/>
    </location>
</feature>
<evidence type="ECO:0000256" key="2">
    <source>
        <dbReference type="SAM" id="MobiDB-lite"/>
    </source>
</evidence>
<dbReference type="Proteomes" id="UP000812966">
    <property type="component" value="Unassembled WGS sequence"/>
</dbReference>
<dbReference type="SUPFAM" id="SSF57850">
    <property type="entry name" value="RING/U-box"/>
    <property type="match status" value="1"/>
</dbReference>